<comment type="caution">
    <text evidence="1">The sequence shown here is derived from an EMBL/GenBank/DDBJ whole genome shotgun (WGS) entry which is preliminary data.</text>
</comment>
<gene>
    <name evidence="1" type="ORF">BN980_GECA07s01770g</name>
</gene>
<evidence type="ECO:0000313" key="1">
    <source>
        <dbReference type="EMBL" id="CDO54254.1"/>
    </source>
</evidence>
<name>A0A0J9XAP6_GEOCN</name>
<keyword evidence="2" id="KW-1185">Reference proteome</keyword>
<dbReference type="EMBL" id="CCBN010000007">
    <property type="protein sequence ID" value="CDO54254.1"/>
    <property type="molecule type" value="Genomic_DNA"/>
</dbReference>
<dbReference type="Proteomes" id="UP000242525">
    <property type="component" value="Unassembled WGS sequence"/>
</dbReference>
<accession>A0A0J9XAP6</accession>
<evidence type="ECO:0000313" key="2">
    <source>
        <dbReference type="Proteomes" id="UP000242525"/>
    </source>
</evidence>
<reference evidence="1" key="1">
    <citation type="submission" date="2014-03" db="EMBL/GenBank/DDBJ databases">
        <authorList>
            <person name="Casaregola S."/>
        </authorList>
    </citation>
    <scope>NUCLEOTIDE SEQUENCE [LARGE SCALE GENOMIC DNA]</scope>
    <source>
        <strain evidence="1">CLIB 918</strain>
    </source>
</reference>
<organism evidence="1 2">
    <name type="scientific">Geotrichum candidum</name>
    <name type="common">Oospora lactis</name>
    <name type="synonym">Dipodascus geotrichum</name>
    <dbReference type="NCBI Taxonomy" id="1173061"/>
    <lineage>
        <taxon>Eukaryota</taxon>
        <taxon>Fungi</taxon>
        <taxon>Dikarya</taxon>
        <taxon>Ascomycota</taxon>
        <taxon>Saccharomycotina</taxon>
        <taxon>Dipodascomycetes</taxon>
        <taxon>Dipodascales</taxon>
        <taxon>Dipodascaceae</taxon>
        <taxon>Geotrichum</taxon>
    </lineage>
</organism>
<protein>
    <recommendedName>
        <fullName evidence="3">RNase III domain-containing protein</fullName>
    </recommendedName>
</protein>
<dbReference type="AlphaFoldDB" id="A0A0J9XAP6"/>
<sequence>MAPALFPHDPAAATMRYLGLESFNVARKALAETVIRVGDVLASPAHLRRKPLSAPLQHHVDRVLAYNGSASRTHKIYDYTQQRATEAAATLPARAGRITVEHPVEIHALAEFVDIEGAHPAISREDLVKLLTPALGDAPPEHAHTERLVRHGRLFLKTLCQAHMLALPSRNVAEVAGALDFSRAHTGNYDMLYADSELLTEFLKRNGFYASVVLPRDVRWERTRLDQAERTLYAVVGLLLKVYGPQATEKFVKAKIIGGYNGLMNLMVDR</sequence>
<evidence type="ECO:0008006" key="3">
    <source>
        <dbReference type="Google" id="ProtNLM"/>
    </source>
</evidence>
<proteinExistence type="predicted"/>